<sequence length="467" mass="52280">MALIPSFARSGAGGGIRMRSDQESRVTQHDSILEKFVGEVLAHVKAKQMHNEIRAELQDHLLNEIEYGMDRGMDEAATAQQAVRNMGEPSVVAAQFNQVHRPKAPWKLWISVLVWIAICVVGLFAVQVGNPQDNYRLSAEGYAWRLVPGVVAFLFAFWAGYLKLQQEAAWIYGITLCLNVYTVFFPVYIINGYPQFGLKVIPIFGDIPIDIFYMSPYLYLFSLYSMWNRKPENMHRAIFPKTVLFILPIIVLLVNGNLLQVSTYLVGGIIVFKLAGVERKNIATVAGIMLMAGGLYYWFIENPGLMVNRRFGDWFEGFWDNEDGAYTQKIAQQLFHEAGWFGNGVENIRRLLPFLDSENLTVTIVHMFGWAGGLVLIICLGVIIVTMYNSALLFRDPFARGIGILVSGMMGNQSLLYIGGIIGIVPITGAGLPLLGSDGSEIVLWMLLLGLYSSAYWNKDMVPVLNR</sequence>
<keyword evidence="4 7" id="KW-1133">Transmembrane helix</keyword>
<evidence type="ECO:0000256" key="7">
    <source>
        <dbReference type="SAM" id="Phobius"/>
    </source>
</evidence>
<proteinExistence type="predicted"/>
<comment type="caution">
    <text evidence="8">The sequence shown here is derived from an EMBL/GenBank/DDBJ whole genome shotgun (WGS) entry which is preliminary data.</text>
</comment>
<feature type="transmembrane region" description="Helical" evidence="7">
    <location>
        <begin position="169"/>
        <end position="189"/>
    </location>
</feature>
<keyword evidence="9" id="KW-1185">Reference proteome</keyword>
<feature type="transmembrane region" description="Helical" evidence="7">
    <location>
        <begin position="209"/>
        <end position="226"/>
    </location>
</feature>
<feature type="region of interest" description="Disordered" evidence="6">
    <location>
        <begin position="1"/>
        <end position="23"/>
    </location>
</feature>
<dbReference type="PANTHER" id="PTHR30474:SF1">
    <property type="entry name" value="PEPTIDOGLYCAN GLYCOSYLTRANSFERASE MRDB"/>
    <property type="match status" value="1"/>
</dbReference>
<keyword evidence="5 7" id="KW-0472">Membrane</keyword>
<keyword evidence="3" id="KW-0133">Cell shape</keyword>
<dbReference type="Proteomes" id="UP000316208">
    <property type="component" value="Unassembled WGS sequence"/>
</dbReference>
<evidence type="ECO:0000256" key="1">
    <source>
        <dbReference type="ARBA" id="ARBA00004141"/>
    </source>
</evidence>
<evidence type="ECO:0000256" key="2">
    <source>
        <dbReference type="ARBA" id="ARBA00022692"/>
    </source>
</evidence>
<evidence type="ECO:0000313" key="8">
    <source>
        <dbReference type="EMBL" id="TQR43603.1"/>
    </source>
</evidence>
<evidence type="ECO:0000256" key="4">
    <source>
        <dbReference type="ARBA" id="ARBA00022989"/>
    </source>
</evidence>
<evidence type="ECO:0000256" key="5">
    <source>
        <dbReference type="ARBA" id="ARBA00023136"/>
    </source>
</evidence>
<name>A0ABY3ALG7_PAEPP</name>
<keyword evidence="2 7" id="KW-0812">Transmembrane</keyword>
<feature type="transmembrane region" description="Helical" evidence="7">
    <location>
        <begin position="282"/>
        <end position="300"/>
    </location>
</feature>
<dbReference type="InterPro" id="IPR001182">
    <property type="entry name" value="FtsW/RodA"/>
</dbReference>
<reference evidence="8 9" key="1">
    <citation type="submission" date="2018-03" db="EMBL/GenBank/DDBJ databases">
        <title>Aerobic endospore-forming bacteria genome sequencing and assembly.</title>
        <authorList>
            <person name="Cavalcante D.A."/>
            <person name="Driks A."/>
            <person name="Putonti C."/>
            <person name="De-Souza M.T."/>
        </authorList>
    </citation>
    <scope>NUCLEOTIDE SEQUENCE [LARGE SCALE GENOMIC DNA]</scope>
    <source>
        <strain evidence="8 9">SDF0028</strain>
    </source>
</reference>
<accession>A0ABY3ALG7</accession>
<feature type="transmembrane region" description="Helical" evidence="7">
    <location>
        <begin position="415"/>
        <end position="436"/>
    </location>
</feature>
<dbReference type="EMBL" id="SADY01000006">
    <property type="protein sequence ID" value="TQR43603.1"/>
    <property type="molecule type" value="Genomic_DNA"/>
</dbReference>
<evidence type="ECO:0000256" key="3">
    <source>
        <dbReference type="ARBA" id="ARBA00022960"/>
    </source>
</evidence>
<feature type="transmembrane region" description="Helical" evidence="7">
    <location>
        <begin position="142"/>
        <end position="162"/>
    </location>
</feature>
<evidence type="ECO:0000313" key="9">
    <source>
        <dbReference type="Proteomes" id="UP000316208"/>
    </source>
</evidence>
<evidence type="ECO:0000256" key="6">
    <source>
        <dbReference type="SAM" id="MobiDB-lite"/>
    </source>
</evidence>
<protein>
    <submittedName>
        <fullName evidence="8">FtsW/RodA/SpoVE family cell cycle protein</fullName>
    </submittedName>
</protein>
<dbReference type="CDD" id="cd15841">
    <property type="entry name" value="SNARE_Qc"/>
    <property type="match status" value="1"/>
</dbReference>
<comment type="subcellular location">
    <subcellularLocation>
        <location evidence="1">Membrane</location>
        <topology evidence="1">Multi-pass membrane protein</topology>
    </subcellularLocation>
</comment>
<feature type="transmembrane region" description="Helical" evidence="7">
    <location>
        <begin position="367"/>
        <end position="394"/>
    </location>
</feature>
<feature type="transmembrane region" description="Helical" evidence="7">
    <location>
        <begin position="261"/>
        <end position="277"/>
    </location>
</feature>
<feature type="transmembrane region" description="Helical" evidence="7">
    <location>
        <begin position="108"/>
        <end position="130"/>
    </location>
</feature>
<dbReference type="PANTHER" id="PTHR30474">
    <property type="entry name" value="CELL CYCLE PROTEIN"/>
    <property type="match status" value="1"/>
</dbReference>
<dbReference type="InterPro" id="IPR047928">
    <property type="entry name" value="Perm_prefix_1"/>
</dbReference>
<organism evidence="8 9">
    <name type="scientific">Paenibacillus popilliae</name>
    <name type="common">Bacillus popilliae</name>
    <dbReference type="NCBI Taxonomy" id="78057"/>
    <lineage>
        <taxon>Bacteria</taxon>
        <taxon>Bacillati</taxon>
        <taxon>Bacillota</taxon>
        <taxon>Bacilli</taxon>
        <taxon>Bacillales</taxon>
        <taxon>Paenibacillaceae</taxon>
        <taxon>Paenibacillus</taxon>
    </lineage>
</organism>
<dbReference type="NCBIfam" id="NF038403">
    <property type="entry name" value="perm_prefix_1"/>
    <property type="match status" value="1"/>
</dbReference>
<gene>
    <name evidence="8" type="ORF">C7Y44_20935</name>
</gene>
<dbReference type="Pfam" id="PF01098">
    <property type="entry name" value="FTSW_RODA_SPOVE"/>
    <property type="match status" value="1"/>
</dbReference>